<evidence type="ECO:0000313" key="2">
    <source>
        <dbReference type="EMBL" id="KFF30457.1"/>
    </source>
</evidence>
<feature type="region of interest" description="Disordered" evidence="1">
    <location>
        <begin position="1"/>
        <end position="32"/>
    </location>
</feature>
<gene>
    <name evidence="2" type="ORF">BBOMB_1585</name>
</gene>
<reference evidence="2 3" key="1">
    <citation type="journal article" date="2014" name="Appl. Environ. Microbiol.">
        <title>Genomic encyclopedia of type strains of the genus Bifidobacterium.</title>
        <authorList>
            <person name="Milani C."/>
            <person name="Lugli G.A."/>
            <person name="Duranti S."/>
            <person name="Turroni F."/>
            <person name="Bottacini F."/>
            <person name="Mangifesta M."/>
            <person name="Sanchez B."/>
            <person name="Viappiani A."/>
            <person name="Mancabelli L."/>
            <person name="Taminiau B."/>
            <person name="Delcenserie V."/>
            <person name="Barrangou R."/>
            <person name="Margolles A."/>
            <person name="van Sinderen D."/>
            <person name="Ventura M."/>
        </authorList>
    </citation>
    <scope>NUCLEOTIDE SEQUENCE [LARGE SCALE GENOMIC DNA]</scope>
    <source>
        <strain evidence="2 3">DSM 19703</strain>
    </source>
</reference>
<sequence length="32" mass="3461">MNASLLKIRGLPRASHNPTMRTPITPSSLAQT</sequence>
<keyword evidence="3" id="KW-1185">Reference proteome</keyword>
<protein>
    <submittedName>
        <fullName evidence="2">Uncharacterized protein</fullName>
    </submittedName>
</protein>
<evidence type="ECO:0000313" key="3">
    <source>
        <dbReference type="Proteomes" id="UP000028730"/>
    </source>
</evidence>
<dbReference type="Proteomes" id="UP000028730">
    <property type="component" value="Unassembled WGS sequence"/>
</dbReference>
<comment type="caution">
    <text evidence="2">The sequence shown here is derived from an EMBL/GenBank/DDBJ whole genome shotgun (WGS) entry which is preliminary data.</text>
</comment>
<accession>A0A086BNE3</accession>
<proteinExistence type="predicted"/>
<evidence type="ECO:0000256" key="1">
    <source>
        <dbReference type="SAM" id="MobiDB-lite"/>
    </source>
</evidence>
<name>A0A086BNE3_9BIFI</name>
<organism evidence="2 3">
    <name type="scientific">Bifidobacterium bombi DSM 19703</name>
    <dbReference type="NCBI Taxonomy" id="1341695"/>
    <lineage>
        <taxon>Bacteria</taxon>
        <taxon>Bacillati</taxon>
        <taxon>Actinomycetota</taxon>
        <taxon>Actinomycetes</taxon>
        <taxon>Bifidobacteriales</taxon>
        <taxon>Bifidobacteriaceae</taxon>
        <taxon>Bifidobacterium</taxon>
    </lineage>
</organism>
<feature type="compositionally biased region" description="Polar residues" evidence="1">
    <location>
        <begin position="16"/>
        <end position="32"/>
    </location>
</feature>
<dbReference type="EMBL" id="ATLK01000003">
    <property type="protein sequence ID" value="KFF30457.1"/>
    <property type="molecule type" value="Genomic_DNA"/>
</dbReference>
<dbReference type="AlphaFoldDB" id="A0A086BNE3"/>